<evidence type="ECO:0000256" key="6">
    <source>
        <dbReference type="ARBA" id="ARBA00022989"/>
    </source>
</evidence>
<comment type="caution">
    <text evidence="19">The sequence shown here is derived from an EMBL/GenBank/DDBJ whole genome shotgun (WGS) entry which is preliminary data.</text>
</comment>
<comment type="subcellular location">
    <subcellularLocation>
        <location evidence="1">Cell membrane</location>
        <topology evidence="1">Single-pass type I membrane protein</topology>
    </subcellularLocation>
    <subcellularLocation>
        <location evidence="12">Cytolytic granule membrane</location>
        <topology evidence="12">Single-pass type I membrane protein</topology>
    </subcellularLocation>
    <subcellularLocation>
        <location evidence="11">Late endosome membrane</location>
        <topology evidence="11">Single-pass type I membrane protein</topology>
    </subcellularLocation>
    <subcellularLocation>
        <location evidence="14">Lysosome membrane</location>
        <topology evidence="14">Single-pass type I membrane protein</topology>
    </subcellularLocation>
</comment>
<dbReference type="InterPro" id="IPR038717">
    <property type="entry name" value="Tc1-like_DDE_dom"/>
</dbReference>
<evidence type="ECO:0000259" key="18">
    <source>
        <dbReference type="Pfam" id="PF21222"/>
    </source>
</evidence>
<dbReference type="PROSITE" id="PS00311">
    <property type="entry name" value="LAMP_2"/>
    <property type="match status" value="1"/>
</dbReference>
<sequence>MGIKEDKLMVLPPSSPDLNPIENLWSIIKRSVYDGGRQFTSKQQLWEGILSTCKIIEAETIQKLTNSMDERVQKLLSNKGSYVQISGVGLSCPKPAVKIVLGNTYLKHHSKHDYTATIRVFTVIKVYLERIGRQIQRADCACHFGRWRRPWRRRTDTGRLRIFQFGSCVHFDVKDEGTKTSCILADLSVNFTVDYKRGEKQGKSLFVLPDNALTDQASSCGKNGTLPLLVVAFGLGHSLSLQFNKSDAGYQVNNLTFSYNLTDPVLFPESSENDTKKVSSNKAEISAKTNWFYQCSNPHLVVMDNVNASFHHVKLQAYLTSNNYSTNATICKEDVAPTAAPTTAPTTAPPNNTKPDIGTYNINITGKAGYCLMAKMGLRLNITYIKKDNKATFYEFNIDPKKVIPSGNCSNDSATLILSSVQANISFNFVLNATEGKFYLGHVHVNTTVADAKESNFSIDSGNVSFLKTTAHKSYKCNEKQTLQITSNLSIYTYNLQVQPFDVEGDKFGPAVECAEDQNGMLVPIIVGAALAGLVLIVLIAYLIGRKRSHAGYQTI</sequence>
<accession>A0ABN9LWF9</accession>
<dbReference type="InterPro" id="IPR018134">
    <property type="entry name" value="LAMP_CS"/>
</dbReference>
<evidence type="ECO:0000256" key="12">
    <source>
        <dbReference type="ARBA" id="ARBA00060404"/>
    </source>
</evidence>
<name>A0ABN9LWF9_9NEOB</name>
<dbReference type="InterPro" id="IPR002000">
    <property type="entry name" value="Lysosome-assoc_membr_glycop"/>
</dbReference>
<evidence type="ECO:0000256" key="10">
    <source>
        <dbReference type="ARBA" id="ARBA00023228"/>
    </source>
</evidence>
<feature type="domain" description="Lysosome-associated membrane glycoprotein 2-like luminal" evidence="16">
    <location>
        <begin position="356"/>
        <end position="504"/>
    </location>
</feature>
<dbReference type="PANTHER" id="PTHR11506:SF27">
    <property type="entry name" value="LYSOSOME-ASSOCIATED MEMBRANE GLYCOPROTEIN 1"/>
    <property type="match status" value="1"/>
</dbReference>
<dbReference type="EMBL" id="CAUEEQ010035257">
    <property type="protein sequence ID" value="CAJ0952627.1"/>
    <property type="molecule type" value="Genomic_DNA"/>
</dbReference>
<evidence type="ECO:0000256" key="5">
    <source>
        <dbReference type="ARBA" id="ARBA00022753"/>
    </source>
</evidence>
<keyword evidence="8 14" id="KW-1015">Disulfide bond</keyword>
<dbReference type="Pfam" id="PF13358">
    <property type="entry name" value="DDE_3"/>
    <property type="match status" value="1"/>
</dbReference>
<dbReference type="CDD" id="cd12087">
    <property type="entry name" value="TM_EGFR-like"/>
    <property type="match status" value="1"/>
</dbReference>
<dbReference type="InterPro" id="IPR048528">
    <property type="entry name" value="Lamp2-like_luminal"/>
</dbReference>
<keyword evidence="10 14" id="KW-0458">Lysosome</keyword>
<evidence type="ECO:0000256" key="15">
    <source>
        <dbReference type="SAM" id="Phobius"/>
    </source>
</evidence>
<evidence type="ECO:0000256" key="11">
    <source>
        <dbReference type="ARBA" id="ARBA00037817"/>
    </source>
</evidence>
<dbReference type="Gene3D" id="3.30.420.10">
    <property type="entry name" value="Ribonuclease H-like superfamily/Ribonuclease H"/>
    <property type="match status" value="1"/>
</dbReference>
<evidence type="ECO:0000256" key="13">
    <source>
        <dbReference type="ARBA" id="ARBA00074383"/>
    </source>
</evidence>
<reference evidence="19" key="1">
    <citation type="submission" date="2023-07" db="EMBL/GenBank/DDBJ databases">
        <authorList>
            <person name="Stuckert A."/>
        </authorList>
    </citation>
    <scope>NUCLEOTIDE SEQUENCE</scope>
</reference>
<evidence type="ECO:0000256" key="7">
    <source>
        <dbReference type="ARBA" id="ARBA00023136"/>
    </source>
</evidence>
<proteinExistence type="inferred from homology"/>
<comment type="caution">
    <text evidence="14">Lacks conserved residue(s) required for the propagation of feature annotation.</text>
</comment>
<keyword evidence="7 14" id="KW-0472">Membrane</keyword>
<dbReference type="PROSITE" id="PS00310">
    <property type="entry name" value="LAMP_1"/>
    <property type="match status" value="1"/>
</dbReference>
<feature type="disulfide bond" evidence="14">
    <location>
        <begin position="371"/>
        <end position="409"/>
    </location>
</feature>
<evidence type="ECO:0000256" key="4">
    <source>
        <dbReference type="ARBA" id="ARBA00022729"/>
    </source>
</evidence>
<feature type="disulfide bond" evidence="14">
    <location>
        <begin position="477"/>
        <end position="514"/>
    </location>
</feature>
<dbReference type="PROSITE" id="PS51407">
    <property type="entry name" value="LAMP_3"/>
    <property type="match status" value="1"/>
</dbReference>
<feature type="disulfide bond" evidence="14">
    <location>
        <begin position="295"/>
        <end position="331"/>
    </location>
</feature>
<gene>
    <name evidence="19" type="ORF">RIMI_LOCUS13954509</name>
</gene>
<dbReference type="Pfam" id="PF21222">
    <property type="entry name" value="Lamp2_2nd"/>
    <property type="match status" value="1"/>
</dbReference>
<evidence type="ECO:0000256" key="14">
    <source>
        <dbReference type="PROSITE-ProRule" id="PRU00740"/>
    </source>
</evidence>
<keyword evidence="20" id="KW-1185">Reference proteome</keyword>
<keyword evidence="3 14" id="KW-0812">Transmembrane</keyword>
<dbReference type="PRINTS" id="PR00336">
    <property type="entry name" value="LYSASSOCTDMP"/>
</dbReference>
<keyword evidence="9" id="KW-0325">Glycoprotein</keyword>
<feature type="domain" description="Lysosome-associated membrane glycoprotein 2-like transmembrane" evidence="18">
    <location>
        <begin position="523"/>
        <end position="554"/>
    </location>
</feature>
<dbReference type="InterPro" id="IPR048524">
    <property type="entry name" value="Lamp2-like_TM"/>
</dbReference>
<keyword evidence="4" id="KW-0732">Signal</keyword>
<dbReference type="Proteomes" id="UP001176940">
    <property type="component" value="Unassembled WGS sequence"/>
</dbReference>
<evidence type="ECO:0000256" key="2">
    <source>
        <dbReference type="ARBA" id="ARBA00022475"/>
    </source>
</evidence>
<keyword evidence="6 15" id="KW-1133">Transmembrane helix</keyword>
<evidence type="ECO:0000313" key="20">
    <source>
        <dbReference type="Proteomes" id="UP001176940"/>
    </source>
</evidence>
<feature type="domain" description="Tc1-like transposase DDE" evidence="17">
    <location>
        <begin position="7"/>
        <end position="45"/>
    </location>
</feature>
<evidence type="ECO:0000259" key="17">
    <source>
        <dbReference type="Pfam" id="PF13358"/>
    </source>
</evidence>
<evidence type="ECO:0000313" key="19">
    <source>
        <dbReference type="EMBL" id="CAJ0952627.1"/>
    </source>
</evidence>
<evidence type="ECO:0000256" key="8">
    <source>
        <dbReference type="ARBA" id="ARBA00023157"/>
    </source>
</evidence>
<keyword evidence="5" id="KW-0967">Endosome</keyword>
<dbReference type="InterPro" id="IPR036397">
    <property type="entry name" value="RNaseH_sf"/>
</dbReference>
<dbReference type="PANTHER" id="PTHR11506">
    <property type="entry name" value="LYSOSOME-ASSOCIATED MEMBRANE GLYCOPROTEIN"/>
    <property type="match status" value="1"/>
</dbReference>
<feature type="transmembrane region" description="Helical" evidence="15">
    <location>
        <begin position="521"/>
        <end position="544"/>
    </location>
</feature>
<evidence type="ECO:0000259" key="16">
    <source>
        <dbReference type="Pfam" id="PF01299"/>
    </source>
</evidence>
<evidence type="ECO:0000256" key="1">
    <source>
        <dbReference type="ARBA" id="ARBA00004251"/>
    </source>
</evidence>
<keyword evidence="2" id="KW-1003">Cell membrane</keyword>
<organism evidence="19 20">
    <name type="scientific">Ranitomeya imitator</name>
    <name type="common">mimic poison frog</name>
    <dbReference type="NCBI Taxonomy" id="111125"/>
    <lineage>
        <taxon>Eukaryota</taxon>
        <taxon>Metazoa</taxon>
        <taxon>Chordata</taxon>
        <taxon>Craniata</taxon>
        <taxon>Vertebrata</taxon>
        <taxon>Euteleostomi</taxon>
        <taxon>Amphibia</taxon>
        <taxon>Batrachia</taxon>
        <taxon>Anura</taxon>
        <taxon>Neobatrachia</taxon>
        <taxon>Hyloidea</taxon>
        <taxon>Dendrobatidae</taxon>
        <taxon>Dendrobatinae</taxon>
        <taxon>Ranitomeya</taxon>
    </lineage>
</organism>
<dbReference type="Pfam" id="PF01299">
    <property type="entry name" value="Lamp2-like_luminal"/>
    <property type="match status" value="1"/>
</dbReference>
<comment type="similarity">
    <text evidence="14">Belongs to the LAMP family.</text>
</comment>
<evidence type="ECO:0000256" key="3">
    <source>
        <dbReference type="ARBA" id="ARBA00022692"/>
    </source>
</evidence>
<dbReference type="Gene3D" id="2.40.160.110">
    <property type="match status" value="2"/>
</dbReference>
<evidence type="ECO:0000256" key="9">
    <source>
        <dbReference type="ARBA" id="ARBA00023180"/>
    </source>
</evidence>
<protein>
    <recommendedName>
        <fullName evidence="13">Lysosome-associated membrane glycoprotein 1</fullName>
    </recommendedName>
</protein>